<evidence type="ECO:0000313" key="3">
    <source>
        <dbReference type="Proteomes" id="UP000005238"/>
    </source>
</evidence>
<evidence type="ECO:0000313" key="2">
    <source>
        <dbReference type="EnsemblProtists" id="Phyra78816"/>
    </source>
</evidence>
<keyword evidence="3" id="KW-1185">Reference proteome</keyword>
<dbReference type="InParanoid" id="H3GPZ6"/>
<evidence type="ECO:0008006" key="4">
    <source>
        <dbReference type="Google" id="ProtNLM"/>
    </source>
</evidence>
<reference evidence="3" key="1">
    <citation type="journal article" date="2006" name="Science">
        <title>Phytophthora genome sequences uncover evolutionary origins and mechanisms of pathogenesis.</title>
        <authorList>
            <person name="Tyler B.M."/>
            <person name="Tripathy S."/>
            <person name="Zhang X."/>
            <person name="Dehal P."/>
            <person name="Jiang R.H."/>
            <person name="Aerts A."/>
            <person name="Arredondo F.D."/>
            <person name="Baxter L."/>
            <person name="Bensasson D."/>
            <person name="Beynon J.L."/>
            <person name="Chapman J."/>
            <person name="Damasceno C.M."/>
            <person name="Dorrance A.E."/>
            <person name="Dou D."/>
            <person name="Dickerman A.W."/>
            <person name="Dubchak I.L."/>
            <person name="Garbelotto M."/>
            <person name="Gijzen M."/>
            <person name="Gordon S.G."/>
            <person name="Govers F."/>
            <person name="Grunwald N.J."/>
            <person name="Huang W."/>
            <person name="Ivors K.L."/>
            <person name="Jones R.W."/>
            <person name="Kamoun S."/>
            <person name="Krampis K."/>
            <person name="Lamour K.H."/>
            <person name="Lee M.K."/>
            <person name="McDonald W.H."/>
            <person name="Medina M."/>
            <person name="Meijer H.J."/>
            <person name="Nordberg E.K."/>
            <person name="Maclean D.J."/>
            <person name="Ospina-Giraldo M.D."/>
            <person name="Morris P.F."/>
            <person name="Phuntumart V."/>
            <person name="Putnam N.H."/>
            <person name="Rash S."/>
            <person name="Rose J.K."/>
            <person name="Sakihama Y."/>
            <person name="Salamov A.A."/>
            <person name="Savidor A."/>
            <person name="Scheuring C.F."/>
            <person name="Smith B.M."/>
            <person name="Sobral B.W."/>
            <person name="Terry A."/>
            <person name="Torto-Alalibo T.A."/>
            <person name="Win J."/>
            <person name="Xu Z."/>
            <person name="Zhang H."/>
            <person name="Grigoriev I.V."/>
            <person name="Rokhsar D.S."/>
            <person name="Boore J.L."/>
        </authorList>
    </citation>
    <scope>NUCLEOTIDE SEQUENCE [LARGE SCALE GENOMIC DNA]</scope>
    <source>
        <strain evidence="3">Pr102</strain>
    </source>
</reference>
<dbReference type="HOGENOM" id="CLU_037080_1_0_1"/>
<dbReference type="EMBL" id="DS566032">
    <property type="status" value="NOT_ANNOTATED_CDS"/>
    <property type="molecule type" value="Genomic_DNA"/>
</dbReference>
<dbReference type="VEuPathDB" id="FungiDB:KRP23_7998"/>
<dbReference type="OMA" id="KATHEVM"/>
<organism evidence="2 3">
    <name type="scientific">Phytophthora ramorum</name>
    <name type="common">Sudden oak death agent</name>
    <dbReference type="NCBI Taxonomy" id="164328"/>
    <lineage>
        <taxon>Eukaryota</taxon>
        <taxon>Sar</taxon>
        <taxon>Stramenopiles</taxon>
        <taxon>Oomycota</taxon>
        <taxon>Peronosporomycetes</taxon>
        <taxon>Peronosporales</taxon>
        <taxon>Peronosporaceae</taxon>
        <taxon>Phytophthora</taxon>
    </lineage>
</organism>
<name>H3GPZ6_PHYRM</name>
<reference evidence="2" key="2">
    <citation type="submission" date="2015-06" db="UniProtKB">
        <authorList>
            <consortium name="EnsemblProtists"/>
        </authorList>
    </citation>
    <scope>IDENTIFICATION</scope>
    <source>
        <strain evidence="2">Pr102</strain>
    </source>
</reference>
<feature type="region of interest" description="Disordered" evidence="1">
    <location>
        <begin position="278"/>
        <end position="301"/>
    </location>
</feature>
<evidence type="ECO:0000256" key="1">
    <source>
        <dbReference type="SAM" id="MobiDB-lite"/>
    </source>
</evidence>
<dbReference type="InterPro" id="IPR009057">
    <property type="entry name" value="Homeodomain-like_sf"/>
</dbReference>
<feature type="region of interest" description="Disordered" evidence="1">
    <location>
        <begin position="437"/>
        <end position="459"/>
    </location>
</feature>
<dbReference type="SUPFAM" id="SSF46689">
    <property type="entry name" value="Homeodomain-like"/>
    <property type="match status" value="1"/>
</dbReference>
<protein>
    <recommendedName>
        <fullName evidence="4">HTH psq-type domain-containing protein</fullName>
    </recommendedName>
</protein>
<feature type="compositionally biased region" description="Polar residues" evidence="1">
    <location>
        <begin position="139"/>
        <end position="153"/>
    </location>
</feature>
<dbReference type="Proteomes" id="UP000005238">
    <property type="component" value="Unassembled WGS sequence"/>
</dbReference>
<accession>H3GPZ6</accession>
<dbReference type="Gene3D" id="1.10.10.60">
    <property type="entry name" value="Homeodomain-like"/>
    <property type="match status" value="1"/>
</dbReference>
<dbReference type="VEuPathDB" id="FungiDB:KRP22_23"/>
<feature type="compositionally biased region" description="Polar residues" evidence="1">
    <location>
        <begin position="280"/>
        <end position="295"/>
    </location>
</feature>
<dbReference type="EnsemblProtists" id="Phyra78816">
    <property type="protein sequence ID" value="Phyra78816"/>
    <property type="gene ID" value="Phyra78816"/>
</dbReference>
<feature type="region of interest" description="Disordered" evidence="1">
    <location>
        <begin position="117"/>
        <end position="177"/>
    </location>
</feature>
<dbReference type="AlphaFoldDB" id="H3GPZ6"/>
<sequence length="466" mass="51136">MTIQRRSAMSGALVRRYLSEAGEKEALRVLREQLHRQRRVTSDDVRLAVRAVASQGGTVPVPSDFPPTRWVLEFKRIHGFVQFNSFAFGAAASGGAKEVFGLPTRLEVPPLRSAAPLSVVTGRTTSSERESNSQTSSNGKRSSNARGSVAQVTSSSLSSGNSSDDEKEPSEDRRSSSLEIVAAAATGLRLDSEAQRQMQLQHGFSQRHRQFLQQQQRRAMLVEERRQNVATWPTSETVGHGEMRSIASYDSLESENGIGPGSDDRRVSSLPSYILHRVGNNGSVTDDMQSNASSNNDKRGYKLSHTVPAETWEKAIAAVEQQGMSLRAAAKMFGVHFAALHRRVKKRARGGLAKGNNGYFHPSDEAGIMRVVVARAELGVLMTFDELMRLVEAAALRKLPNLSIGGARNLLTRFQSRNEQSIRHLIVDWPSPRPAVDVSSMPADAGRQQHQPYLEHPGFDYGEAAV</sequence>
<proteinExistence type="predicted"/>